<dbReference type="Proteomes" id="UP001596045">
    <property type="component" value="Unassembled WGS sequence"/>
</dbReference>
<dbReference type="Pfam" id="PF12306">
    <property type="entry name" value="PixA"/>
    <property type="match status" value="1"/>
</dbReference>
<dbReference type="Gene3D" id="2.60.40.3910">
    <property type="entry name" value="Inclusion body protein"/>
    <property type="match status" value="1"/>
</dbReference>
<proteinExistence type="predicted"/>
<dbReference type="InterPro" id="IPR021087">
    <property type="entry name" value="Uncharacterised_PixA/AidA"/>
</dbReference>
<accession>A0ABW0MGQ7</accession>
<dbReference type="RefSeq" id="WP_378999859.1">
    <property type="nucleotide sequence ID" value="NZ_JBHSMT010000029.1"/>
</dbReference>
<organism evidence="1 2">
    <name type="scientific">Paraherbaspirillum soli</name>
    <dbReference type="NCBI Taxonomy" id="631222"/>
    <lineage>
        <taxon>Bacteria</taxon>
        <taxon>Pseudomonadati</taxon>
        <taxon>Pseudomonadota</taxon>
        <taxon>Betaproteobacteria</taxon>
        <taxon>Burkholderiales</taxon>
        <taxon>Oxalobacteraceae</taxon>
        <taxon>Paraherbaspirillum</taxon>
    </lineage>
</organism>
<reference evidence="2" key="1">
    <citation type="journal article" date="2019" name="Int. J. Syst. Evol. Microbiol.">
        <title>The Global Catalogue of Microorganisms (GCM) 10K type strain sequencing project: providing services to taxonomists for standard genome sequencing and annotation.</title>
        <authorList>
            <consortium name="The Broad Institute Genomics Platform"/>
            <consortium name="The Broad Institute Genome Sequencing Center for Infectious Disease"/>
            <person name="Wu L."/>
            <person name="Ma J."/>
        </authorList>
    </citation>
    <scope>NUCLEOTIDE SEQUENCE [LARGE SCALE GENOMIC DNA]</scope>
    <source>
        <strain evidence="2">JCM 17066</strain>
    </source>
</reference>
<keyword evidence="2" id="KW-1185">Reference proteome</keyword>
<dbReference type="EMBL" id="JBHSMT010000029">
    <property type="protein sequence ID" value="MFC5476041.1"/>
    <property type="molecule type" value="Genomic_DNA"/>
</dbReference>
<evidence type="ECO:0000313" key="1">
    <source>
        <dbReference type="EMBL" id="MFC5476041.1"/>
    </source>
</evidence>
<sequence>MTDSVLAASSQEINILVVIDTEFVKKYYPNPSQIKEAPTNIIHYGLYLICTGSRGIIAGQGSGSLNFRANPGDMVSFSARGSHDNSDDAVIIYDIQHWKKDNIFNRFAANVVTRRNAVMPNEETQDGMPPVHIKRVFSHCDAKVRNSGTEDLEIKFALYALSDDGQSQDLFGYFSWDPSITIY</sequence>
<comment type="caution">
    <text evidence="1">The sequence shown here is derived from an EMBL/GenBank/DDBJ whole genome shotgun (WGS) entry which is preliminary data.</text>
</comment>
<dbReference type="InterPro" id="IPR038712">
    <property type="entry name" value="PixA-like_sf"/>
</dbReference>
<evidence type="ECO:0000313" key="2">
    <source>
        <dbReference type="Proteomes" id="UP001596045"/>
    </source>
</evidence>
<name>A0ABW0MGQ7_9BURK</name>
<protein>
    <submittedName>
        <fullName evidence="1">Inclusion body family protein</fullName>
    </submittedName>
</protein>
<gene>
    <name evidence="1" type="ORF">ACFPM8_18930</name>
</gene>